<protein>
    <recommendedName>
        <fullName evidence="4">Acetyltransferase</fullName>
    </recommendedName>
</protein>
<evidence type="ECO:0000256" key="1">
    <source>
        <dbReference type="ARBA" id="ARBA00022679"/>
    </source>
</evidence>
<dbReference type="Pfam" id="PF02458">
    <property type="entry name" value="Transferase"/>
    <property type="match status" value="1"/>
</dbReference>
<dbReference type="Gene3D" id="3.30.559.10">
    <property type="entry name" value="Chloramphenicol acetyltransferase-like domain"/>
    <property type="match status" value="2"/>
</dbReference>
<evidence type="ECO:0000313" key="2">
    <source>
        <dbReference type="EMBL" id="WOK95558.1"/>
    </source>
</evidence>
<name>A0AAQ3Q2K3_9LILI</name>
<sequence length="574" mass="61751">MQLPLSTIDSLQLPLTGHPTSCPHMKINGVDCREHDQLQNPNACIRPSPSAYKCLPPFPHFSSSLPSSLLHPPRVVAPALAAAAAAAMSPISLSSSLICSAALPISNPIHSSPIAVNAVTILSKRKVFPDTKSTLGDLPLSVSDLPMLSCNYIQKGLFFPRPPVSVASLLPILTSCLSRALSLFPALAGRLTTLPDGRIFVTCDDSGVEFYHASAPSLTLPLLLPDSSDVPVAIKSLFPLDGALSYHGHFLPISAFQLTELADGALFLGAAVNHSVVDGTSLWNFFNAWAELCRGGSPASPDFTRNYFGDSKAVLRFASGAGPEVTFRTDAPLRERIFRFSREAILELKLRANRQSDGSALAEVYGKQSHDQDSAKKAADDEISSFQSLCALVWRSVTRARKRLAMEATTTFRMAVNCRHRVVPPVAANYFGNAIQSIPTTATVGDVVERDLPWAAALLNRSVAGHGDETVRRGVAEWEAAPRCFPLGNPDGAVITMGSSHRFPMYDGNDFGWGCPVAVRSGRANKFDGKMSAFPGREGRGSVDLEMCLAPETMAALLLDGDFTRYVTSYRKQQ</sequence>
<proteinExistence type="predicted"/>
<keyword evidence="1" id="KW-0808">Transferase</keyword>
<dbReference type="InterPro" id="IPR051283">
    <property type="entry name" value="Sec_Metabolite_Acyltrans"/>
</dbReference>
<dbReference type="PANTHER" id="PTHR31896">
    <property type="entry name" value="FAMILY REGULATORY PROTEIN, PUTATIVE (AFU_ORTHOLOGUE AFUA_3G14730)-RELATED"/>
    <property type="match status" value="1"/>
</dbReference>
<reference evidence="2 3" key="1">
    <citation type="submission" date="2023-10" db="EMBL/GenBank/DDBJ databases">
        <title>Chromosome-scale genome assembly provides insights into flower coloration mechanisms of Canna indica.</title>
        <authorList>
            <person name="Li C."/>
        </authorList>
    </citation>
    <scope>NUCLEOTIDE SEQUENCE [LARGE SCALE GENOMIC DNA]</scope>
    <source>
        <tissue evidence="2">Flower</tissue>
    </source>
</reference>
<dbReference type="GO" id="GO:0016740">
    <property type="term" value="F:transferase activity"/>
    <property type="evidence" value="ECO:0007669"/>
    <property type="project" value="UniProtKB-KW"/>
</dbReference>
<dbReference type="PANTHER" id="PTHR31896:SF64">
    <property type="entry name" value="TRICHOTHECENE 3-O-ACETYLTRANSFERASE"/>
    <property type="match status" value="1"/>
</dbReference>
<dbReference type="SUPFAM" id="SSF52777">
    <property type="entry name" value="CoA-dependent acyltransferases"/>
    <property type="match status" value="1"/>
</dbReference>
<keyword evidence="3" id="KW-1185">Reference proteome</keyword>
<dbReference type="EMBL" id="CP136890">
    <property type="protein sequence ID" value="WOK95558.1"/>
    <property type="molecule type" value="Genomic_DNA"/>
</dbReference>
<accession>A0AAQ3Q2K3</accession>
<dbReference type="AlphaFoldDB" id="A0AAQ3Q2K3"/>
<gene>
    <name evidence="2" type="ORF">Cni_G04265</name>
</gene>
<evidence type="ECO:0008006" key="4">
    <source>
        <dbReference type="Google" id="ProtNLM"/>
    </source>
</evidence>
<evidence type="ECO:0000313" key="3">
    <source>
        <dbReference type="Proteomes" id="UP001327560"/>
    </source>
</evidence>
<dbReference type="InterPro" id="IPR023213">
    <property type="entry name" value="CAT-like_dom_sf"/>
</dbReference>
<dbReference type="Proteomes" id="UP001327560">
    <property type="component" value="Chromosome 1"/>
</dbReference>
<organism evidence="2 3">
    <name type="scientific">Canna indica</name>
    <name type="common">Indian-shot</name>
    <dbReference type="NCBI Taxonomy" id="4628"/>
    <lineage>
        <taxon>Eukaryota</taxon>
        <taxon>Viridiplantae</taxon>
        <taxon>Streptophyta</taxon>
        <taxon>Embryophyta</taxon>
        <taxon>Tracheophyta</taxon>
        <taxon>Spermatophyta</taxon>
        <taxon>Magnoliopsida</taxon>
        <taxon>Liliopsida</taxon>
        <taxon>Zingiberales</taxon>
        <taxon>Cannaceae</taxon>
        <taxon>Canna</taxon>
    </lineage>
</organism>